<dbReference type="AlphaFoldDB" id="A0A6A5XL36"/>
<dbReference type="RefSeq" id="XP_033381898.1">
    <property type="nucleotide sequence ID" value="XM_033530034.1"/>
</dbReference>
<reference evidence="2" key="1">
    <citation type="journal article" date="2020" name="Stud. Mycol.">
        <title>101 Dothideomycetes genomes: a test case for predicting lifestyles and emergence of pathogens.</title>
        <authorList>
            <person name="Haridas S."/>
            <person name="Albert R."/>
            <person name="Binder M."/>
            <person name="Bloem J."/>
            <person name="Labutti K."/>
            <person name="Salamov A."/>
            <person name="Andreopoulos B."/>
            <person name="Baker S."/>
            <person name="Barry K."/>
            <person name="Bills G."/>
            <person name="Bluhm B."/>
            <person name="Cannon C."/>
            <person name="Castanera R."/>
            <person name="Culley D."/>
            <person name="Daum C."/>
            <person name="Ezra D."/>
            <person name="Gonzalez J."/>
            <person name="Henrissat B."/>
            <person name="Kuo A."/>
            <person name="Liang C."/>
            <person name="Lipzen A."/>
            <person name="Lutzoni F."/>
            <person name="Magnuson J."/>
            <person name="Mondo S."/>
            <person name="Nolan M."/>
            <person name="Ohm R."/>
            <person name="Pangilinan J."/>
            <person name="Park H.-J."/>
            <person name="Ramirez L."/>
            <person name="Alfaro M."/>
            <person name="Sun H."/>
            <person name="Tritt A."/>
            <person name="Yoshinaga Y."/>
            <person name="Zwiers L.-H."/>
            <person name="Turgeon B."/>
            <person name="Goodwin S."/>
            <person name="Spatafora J."/>
            <person name="Crous P."/>
            <person name="Grigoriev I."/>
        </authorList>
    </citation>
    <scope>NUCLEOTIDE SEQUENCE</scope>
    <source>
        <strain evidence="2">CBS 175.79</strain>
    </source>
</reference>
<dbReference type="GO" id="GO:0004674">
    <property type="term" value="F:protein serine/threonine kinase activity"/>
    <property type="evidence" value="ECO:0007669"/>
    <property type="project" value="TreeGrafter"/>
</dbReference>
<dbReference type="PANTHER" id="PTHR44329">
    <property type="entry name" value="SERINE/THREONINE-PROTEIN KINASE TNNI3K-RELATED"/>
    <property type="match status" value="1"/>
</dbReference>
<dbReference type="SUPFAM" id="SSF56112">
    <property type="entry name" value="Protein kinase-like (PK-like)"/>
    <property type="match status" value="1"/>
</dbReference>
<evidence type="ECO:0000313" key="2">
    <source>
        <dbReference type="EMBL" id="KAF2013559.1"/>
    </source>
</evidence>
<dbReference type="GO" id="GO:0005524">
    <property type="term" value="F:ATP binding"/>
    <property type="evidence" value="ECO:0007669"/>
    <property type="project" value="InterPro"/>
</dbReference>
<dbReference type="OrthoDB" id="1668230at2759"/>
<dbReference type="InterPro" id="IPR000719">
    <property type="entry name" value="Prot_kinase_dom"/>
</dbReference>
<dbReference type="Pfam" id="PF00069">
    <property type="entry name" value="Pkinase"/>
    <property type="match status" value="1"/>
</dbReference>
<proteinExistence type="predicted"/>
<gene>
    <name evidence="2" type="ORF">BU24DRAFT_434562</name>
</gene>
<dbReference type="CDD" id="cd00180">
    <property type="entry name" value="PKc"/>
    <property type="match status" value="1"/>
</dbReference>
<dbReference type="GeneID" id="54287431"/>
<keyword evidence="3" id="KW-1185">Reference proteome</keyword>
<name>A0A6A5XL36_9PLEO</name>
<organism evidence="2 3">
    <name type="scientific">Aaosphaeria arxii CBS 175.79</name>
    <dbReference type="NCBI Taxonomy" id="1450172"/>
    <lineage>
        <taxon>Eukaryota</taxon>
        <taxon>Fungi</taxon>
        <taxon>Dikarya</taxon>
        <taxon>Ascomycota</taxon>
        <taxon>Pezizomycotina</taxon>
        <taxon>Dothideomycetes</taxon>
        <taxon>Pleosporomycetidae</taxon>
        <taxon>Pleosporales</taxon>
        <taxon>Pleosporales incertae sedis</taxon>
        <taxon>Aaosphaeria</taxon>
    </lineage>
</organism>
<keyword evidence="2" id="KW-0418">Kinase</keyword>
<sequence>MATFTNGTPVPADGNFHIDPLNPIVSVKYLSPWHPPGVTEVLSGGTTACLGALPDGTVLKYIRDRDDRHAVHSLNVEKAILSALGPHPRIVQYLSDNDHGIVLRRAENGDLRRYLLTTQRKGEHHPTIPLELRRKWIRQTAQALSYVHSRGVIHSDMHPNNLLLDANLDIRLCDFAGSVFGELDGGAMESTRFCLPRDWRERPGVRSDLFALGSVVFFMLTGGREPYEELGDGEVEERFGRGEFPDVGGLEGGYGDVVVGCWRGEFESAGDVLGFVETVEWRGSGE</sequence>
<feature type="domain" description="Protein kinase" evidence="1">
    <location>
        <begin position="1"/>
        <end position="286"/>
    </location>
</feature>
<dbReference type="InterPro" id="IPR051681">
    <property type="entry name" value="Ser/Thr_Kinases-Pseudokinases"/>
</dbReference>
<keyword evidence="2" id="KW-0808">Transferase</keyword>
<protein>
    <submittedName>
        <fullName evidence="2">Kinase-like protein</fullName>
    </submittedName>
</protein>
<evidence type="ECO:0000259" key="1">
    <source>
        <dbReference type="PROSITE" id="PS50011"/>
    </source>
</evidence>
<evidence type="ECO:0000313" key="3">
    <source>
        <dbReference type="Proteomes" id="UP000799778"/>
    </source>
</evidence>
<accession>A0A6A5XL36</accession>
<dbReference type="PROSITE" id="PS50011">
    <property type="entry name" value="PROTEIN_KINASE_DOM"/>
    <property type="match status" value="1"/>
</dbReference>
<dbReference type="EMBL" id="ML978071">
    <property type="protein sequence ID" value="KAF2013559.1"/>
    <property type="molecule type" value="Genomic_DNA"/>
</dbReference>
<dbReference type="InterPro" id="IPR011009">
    <property type="entry name" value="Kinase-like_dom_sf"/>
</dbReference>
<dbReference type="Proteomes" id="UP000799778">
    <property type="component" value="Unassembled WGS sequence"/>
</dbReference>
<dbReference type="Gene3D" id="1.10.510.10">
    <property type="entry name" value="Transferase(Phosphotransferase) domain 1"/>
    <property type="match status" value="1"/>
</dbReference>